<gene>
    <name evidence="2" type="ORF">CLV47_11767</name>
</gene>
<dbReference type="Proteomes" id="UP000237752">
    <property type="component" value="Unassembled WGS sequence"/>
</dbReference>
<dbReference type="InterPro" id="IPR033437">
    <property type="entry name" value="DUF5130"/>
</dbReference>
<sequence>MASGDIERAGQKVHVQQGPTGVKGPFSNSDLDRLSEALTMSSWETGIKFSAYIGDLGEDRRDSVSQLHGSFGADAPETCLVAVSPNQRAVEIAVGADVAKRLSDRSCNLAILAMTTAFTGGDLVGGIVGGLRMLSDQAGQQAAE</sequence>
<feature type="compositionally biased region" description="Basic and acidic residues" evidence="1">
    <location>
        <begin position="1"/>
        <end position="10"/>
    </location>
</feature>
<comment type="caution">
    <text evidence="2">The sequence shown here is derived from an EMBL/GenBank/DDBJ whole genome shotgun (WGS) entry which is preliminary data.</text>
</comment>
<dbReference type="AlphaFoldDB" id="A0A2T0ZVQ0"/>
<evidence type="ECO:0000313" key="2">
    <source>
        <dbReference type="EMBL" id="PRZ40430.1"/>
    </source>
</evidence>
<reference evidence="2 3" key="1">
    <citation type="submission" date="2018-03" db="EMBL/GenBank/DDBJ databases">
        <title>Genomic Encyclopedia of Archaeal and Bacterial Type Strains, Phase II (KMG-II): from individual species to whole genera.</title>
        <authorList>
            <person name="Goeker M."/>
        </authorList>
    </citation>
    <scope>NUCLEOTIDE SEQUENCE [LARGE SCALE GENOMIC DNA]</scope>
    <source>
        <strain evidence="2 3">DSM 100065</strain>
    </source>
</reference>
<keyword evidence="3" id="KW-1185">Reference proteome</keyword>
<evidence type="ECO:0000256" key="1">
    <source>
        <dbReference type="SAM" id="MobiDB-lite"/>
    </source>
</evidence>
<dbReference type="Gene3D" id="3.10.310.50">
    <property type="match status" value="1"/>
</dbReference>
<feature type="region of interest" description="Disordered" evidence="1">
    <location>
        <begin position="1"/>
        <end position="28"/>
    </location>
</feature>
<dbReference type="OrthoDB" id="3214027at2"/>
<dbReference type="Pfam" id="PF17174">
    <property type="entry name" value="DUF5130"/>
    <property type="match status" value="1"/>
</dbReference>
<organism evidence="2 3">
    <name type="scientific">Antricoccus suffuscus</name>
    <dbReference type="NCBI Taxonomy" id="1629062"/>
    <lineage>
        <taxon>Bacteria</taxon>
        <taxon>Bacillati</taxon>
        <taxon>Actinomycetota</taxon>
        <taxon>Actinomycetes</taxon>
        <taxon>Geodermatophilales</taxon>
        <taxon>Antricoccaceae</taxon>
        <taxon>Antricoccus</taxon>
    </lineage>
</organism>
<name>A0A2T0ZVQ0_9ACTN</name>
<dbReference type="EMBL" id="PVUE01000017">
    <property type="protein sequence ID" value="PRZ40430.1"/>
    <property type="molecule type" value="Genomic_DNA"/>
</dbReference>
<accession>A0A2T0ZVQ0</accession>
<protein>
    <submittedName>
        <fullName evidence="2">Uncharacterized protein DUF5130</fullName>
    </submittedName>
</protein>
<evidence type="ECO:0000313" key="3">
    <source>
        <dbReference type="Proteomes" id="UP000237752"/>
    </source>
</evidence>
<proteinExistence type="predicted"/>